<dbReference type="EMBL" id="HBIC01054308">
    <property type="protein sequence ID" value="CAE0299008.1"/>
    <property type="molecule type" value="Transcribed_RNA"/>
</dbReference>
<dbReference type="EMBL" id="HBIC01054307">
    <property type="protein sequence ID" value="CAE0299007.1"/>
    <property type="molecule type" value="Transcribed_RNA"/>
</dbReference>
<accession>A0A7S3MFR9</accession>
<name>A0A7S3MFR9_9STRA</name>
<sequence>MVVIILKLTSSSNASWHALLEELLPAHPIKSSGAKGASTNSSFITKHFATAESDWNTALLAHGEYDFSLSLNANPSYSLSKTMRGWSFSWSNIDTLDIEECEKRRK</sequence>
<proteinExistence type="predicted"/>
<organism evidence="2">
    <name type="scientific">Spumella elongata</name>
    <dbReference type="NCBI Taxonomy" id="89044"/>
    <lineage>
        <taxon>Eukaryota</taxon>
        <taxon>Sar</taxon>
        <taxon>Stramenopiles</taxon>
        <taxon>Ochrophyta</taxon>
        <taxon>Chrysophyceae</taxon>
        <taxon>Chromulinales</taxon>
        <taxon>Chromulinaceae</taxon>
        <taxon>Spumella</taxon>
    </lineage>
</organism>
<reference evidence="2" key="1">
    <citation type="submission" date="2021-01" db="EMBL/GenBank/DDBJ databases">
        <authorList>
            <person name="Corre E."/>
            <person name="Pelletier E."/>
            <person name="Niang G."/>
            <person name="Scheremetjew M."/>
            <person name="Finn R."/>
            <person name="Kale V."/>
            <person name="Holt S."/>
            <person name="Cochrane G."/>
            <person name="Meng A."/>
            <person name="Brown T."/>
            <person name="Cohen L."/>
        </authorList>
    </citation>
    <scope>NUCLEOTIDE SEQUENCE</scope>
    <source>
        <strain evidence="2">CCAP 955/1</strain>
    </source>
</reference>
<gene>
    <name evidence="1" type="ORF">SELO1098_LOCUS27861</name>
    <name evidence="2" type="ORF">SELO1098_LOCUS27862</name>
</gene>
<evidence type="ECO:0000313" key="2">
    <source>
        <dbReference type="EMBL" id="CAE0299008.1"/>
    </source>
</evidence>
<dbReference type="AlphaFoldDB" id="A0A7S3MFR9"/>
<evidence type="ECO:0000313" key="1">
    <source>
        <dbReference type="EMBL" id="CAE0299007.1"/>
    </source>
</evidence>
<protein>
    <submittedName>
        <fullName evidence="2">Uncharacterized protein</fullName>
    </submittedName>
</protein>